<evidence type="ECO:0000256" key="1">
    <source>
        <dbReference type="SAM" id="Coils"/>
    </source>
</evidence>
<proteinExistence type="predicted"/>
<accession>A0A699KDW8</accession>
<gene>
    <name evidence="2" type="ORF">Tci_655616</name>
</gene>
<name>A0A699KDW8_TANCI</name>
<dbReference type="EMBL" id="BKCJ010497343">
    <property type="protein sequence ID" value="GFA83644.1"/>
    <property type="molecule type" value="Genomic_DNA"/>
</dbReference>
<reference evidence="2" key="1">
    <citation type="journal article" date="2019" name="Sci. Rep.">
        <title>Draft genome of Tanacetum cinerariifolium, the natural source of mosquito coil.</title>
        <authorList>
            <person name="Yamashiro T."/>
            <person name="Shiraishi A."/>
            <person name="Satake H."/>
            <person name="Nakayama K."/>
        </authorList>
    </citation>
    <scope>NUCLEOTIDE SEQUENCE</scope>
</reference>
<organism evidence="2">
    <name type="scientific">Tanacetum cinerariifolium</name>
    <name type="common">Dalmatian daisy</name>
    <name type="synonym">Chrysanthemum cinerariifolium</name>
    <dbReference type="NCBI Taxonomy" id="118510"/>
    <lineage>
        <taxon>Eukaryota</taxon>
        <taxon>Viridiplantae</taxon>
        <taxon>Streptophyta</taxon>
        <taxon>Embryophyta</taxon>
        <taxon>Tracheophyta</taxon>
        <taxon>Spermatophyta</taxon>
        <taxon>Magnoliopsida</taxon>
        <taxon>eudicotyledons</taxon>
        <taxon>Gunneridae</taxon>
        <taxon>Pentapetalae</taxon>
        <taxon>asterids</taxon>
        <taxon>campanulids</taxon>
        <taxon>Asterales</taxon>
        <taxon>Asteraceae</taxon>
        <taxon>Asteroideae</taxon>
        <taxon>Anthemideae</taxon>
        <taxon>Anthemidinae</taxon>
        <taxon>Tanacetum</taxon>
    </lineage>
</organism>
<comment type="caution">
    <text evidence="2">The sequence shown here is derived from an EMBL/GenBank/DDBJ whole genome shotgun (WGS) entry which is preliminary data.</text>
</comment>
<evidence type="ECO:0000313" key="2">
    <source>
        <dbReference type="EMBL" id="GFA83644.1"/>
    </source>
</evidence>
<keyword evidence="1" id="KW-0175">Coiled coil</keyword>
<feature type="coiled-coil region" evidence="1">
    <location>
        <begin position="40"/>
        <end position="70"/>
    </location>
</feature>
<protein>
    <submittedName>
        <fullName evidence="2">Uncharacterized protein</fullName>
    </submittedName>
</protein>
<sequence length="92" mass="10259">MALNCLTEICGPDVVTRECRPKSLSTLHFLKIVKTSLEVLKVLKNSLEVLKALKNSLEVLKVLQMELQENSSIDEFGSLFIKNPHPKCFGGC</sequence>
<dbReference type="AlphaFoldDB" id="A0A699KDW8"/>